<sequence length="328" mass="35720">MKTVLLTGANGFLGGHLCRELLHRNYAVRAFVRRDSDNRALDGLPVDIWTGDIREAANVRAATYGCDYVIHAGALAQVNPARSRKVVDVNIGGTAAVLAAAIQANVERLVFVGTANVFGFGSRNKPGDENSPYAGARYGLDYMDSKRAATDLVLDAVRNDELPAVLVHPTFMLGPLDYRVTSNALLLALFRRQMVGIPAGGKNYVHVTDVAKATVNALTKGTVGQSYILGHENLSYREFFSLVADETNVSPPALSIPPIAASLIGQLSELPYRLFGRPARLNGAMARVANDKHYFTVTKAIQALDLQQTPIRDAVRQTFDWFRQHTDL</sequence>
<evidence type="ECO:0000313" key="2">
    <source>
        <dbReference type="EMBL" id="MCK8492576.1"/>
    </source>
</evidence>
<dbReference type="PANTHER" id="PTHR48079">
    <property type="entry name" value="PROTEIN YEEZ"/>
    <property type="match status" value="1"/>
</dbReference>
<dbReference type="Gene3D" id="3.40.50.720">
    <property type="entry name" value="NAD(P)-binding Rossmann-like Domain"/>
    <property type="match status" value="1"/>
</dbReference>
<dbReference type="Proteomes" id="UP001202180">
    <property type="component" value="Unassembled WGS sequence"/>
</dbReference>
<proteinExistence type="predicted"/>
<protein>
    <submittedName>
        <fullName evidence="2">NAD-dependent epimerase/dehydratase family protein</fullName>
    </submittedName>
</protein>
<dbReference type="Pfam" id="PF01370">
    <property type="entry name" value="Epimerase"/>
    <property type="match status" value="1"/>
</dbReference>
<dbReference type="EMBL" id="JALPRF010000002">
    <property type="protein sequence ID" value="MCK8492576.1"/>
    <property type="molecule type" value="Genomic_DNA"/>
</dbReference>
<dbReference type="InterPro" id="IPR001509">
    <property type="entry name" value="Epimerase_deHydtase"/>
</dbReference>
<reference evidence="2 3" key="1">
    <citation type="submission" date="2022-04" db="EMBL/GenBank/DDBJ databases">
        <title>Spirosoma sp. strain RP8 genome sequencing and assembly.</title>
        <authorList>
            <person name="Jung Y."/>
        </authorList>
    </citation>
    <scope>NUCLEOTIDE SEQUENCE [LARGE SCALE GENOMIC DNA]</scope>
    <source>
        <strain evidence="2 3">RP8</strain>
    </source>
</reference>
<comment type="caution">
    <text evidence="2">The sequence shown here is derived from an EMBL/GenBank/DDBJ whole genome shotgun (WGS) entry which is preliminary data.</text>
</comment>
<dbReference type="RefSeq" id="WP_248477182.1">
    <property type="nucleotide sequence ID" value="NZ_JALPRF010000002.1"/>
</dbReference>
<dbReference type="SUPFAM" id="SSF51735">
    <property type="entry name" value="NAD(P)-binding Rossmann-fold domains"/>
    <property type="match status" value="1"/>
</dbReference>
<gene>
    <name evidence="2" type="ORF">M0L20_11985</name>
</gene>
<keyword evidence="3" id="KW-1185">Reference proteome</keyword>
<dbReference type="PANTHER" id="PTHR48079:SF6">
    <property type="entry name" value="NAD(P)-BINDING DOMAIN-CONTAINING PROTEIN-RELATED"/>
    <property type="match status" value="1"/>
</dbReference>
<evidence type="ECO:0000259" key="1">
    <source>
        <dbReference type="Pfam" id="PF01370"/>
    </source>
</evidence>
<name>A0ABT0HKB4_9BACT</name>
<dbReference type="InterPro" id="IPR051783">
    <property type="entry name" value="NAD(P)-dependent_oxidoreduct"/>
</dbReference>
<dbReference type="InterPro" id="IPR036291">
    <property type="entry name" value="NAD(P)-bd_dom_sf"/>
</dbReference>
<organism evidence="2 3">
    <name type="scientific">Spirosoma liriopis</name>
    <dbReference type="NCBI Taxonomy" id="2937440"/>
    <lineage>
        <taxon>Bacteria</taxon>
        <taxon>Pseudomonadati</taxon>
        <taxon>Bacteroidota</taxon>
        <taxon>Cytophagia</taxon>
        <taxon>Cytophagales</taxon>
        <taxon>Cytophagaceae</taxon>
        <taxon>Spirosoma</taxon>
    </lineage>
</organism>
<accession>A0ABT0HKB4</accession>
<evidence type="ECO:0000313" key="3">
    <source>
        <dbReference type="Proteomes" id="UP001202180"/>
    </source>
</evidence>
<feature type="domain" description="NAD-dependent epimerase/dehydratase" evidence="1">
    <location>
        <begin position="4"/>
        <end position="230"/>
    </location>
</feature>